<protein>
    <recommendedName>
        <fullName evidence="2">tyrosinase</fullName>
        <ecNumber evidence="2">1.14.18.1</ecNumber>
    </recommendedName>
</protein>
<dbReference type="EC" id="1.14.18.1" evidence="2"/>
<dbReference type="Proteomes" id="UP000789396">
    <property type="component" value="Unassembled WGS sequence"/>
</dbReference>
<gene>
    <name evidence="9" type="ORF">RFULGI_LOCUS3672</name>
</gene>
<dbReference type="PANTHER" id="PTHR11474:SF76">
    <property type="entry name" value="SHKT DOMAIN-CONTAINING PROTEIN"/>
    <property type="match status" value="1"/>
</dbReference>
<dbReference type="Gene3D" id="1.10.1280.10">
    <property type="entry name" value="Di-copper center containing domain from catechol oxidase"/>
    <property type="match status" value="1"/>
</dbReference>
<dbReference type="GO" id="GO:0004503">
    <property type="term" value="F:tyrosinase activity"/>
    <property type="evidence" value="ECO:0007669"/>
    <property type="project" value="UniProtKB-EC"/>
</dbReference>
<evidence type="ECO:0000256" key="3">
    <source>
        <dbReference type="ARBA" id="ARBA00022723"/>
    </source>
</evidence>
<dbReference type="InterPro" id="IPR008922">
    <property type="entry name" value="Di-copper_centre_dom_sf"/>
</dbReference>
<evidence type="ECO:0000256" key="1">
    <source>
        <dbReference type="ARBA" id="ARBA00009928"/>
    </source>
</evidence>
<evidence type="ECO:0000256" key="2">
    <source>
        <dbReference type="ARBA" id="ARBA00011906"/>
    </source>
</evidence>
<sequence>MGLSHSSSYHSSHVRSVTEYGPVIVKPHSEIYPRLPIYEFMGYDNKSYSPQFELFVQSYQALYDRPCEDVRSYYQVVGLHALPYKAYDGVTGGVHEYKNETDWIKGRYGGYCHHGDVLFQPWHRPYLLLVESLLINEAKRIALQYPDNERKIYIKAANKLRHPYWDWAEKEAIKGIPYAFTEDEFEINTPKGMKKVRNPLKSYILPEDLSYPLEKGRNPTDKPHYKIPGLDRNPFTPAGYPTIRYPNANYEDQYHLLNLNMTIYHPTVFRPGFYQTFHIDNYLHFSNHALRSNGTEMGDYLTAHPKPKLIGYSHFASIETTHDAFHFVAGGPGGHMSYADITAYDPLFFFHHVFVDRLFALWQEIYVTENISVNGTHTLEKFSVVNEHTALTPFRKSKTKFWTATDIRYIEKLGYTYPELMKFKGQDRKKLQAYVLAYYKPDQLQGRRFFAKLTIGTYKIVGSYVIKVFVDMKNACCETPMTSPHFAGLVAVRRKPREGATYFVGSVDITAAMERLGIRTQSHDYFYDVDIKTGKLNKEAIFDVANDINVVACYLDGKEISPKEAGVKKVEVYSLLHDEVDPNFLVENSGQHHYTKEY</sequence>
<feature type="domain" description="Tyrosinase copper-binding" evidence="8">
    <location>
        <begin position="345"/>
        <end position="356"/>
    </location>
</feature>
<comment type="catalytic activity">
    <reaction evidence="6">
        <text>2 L-dopa + O2 = 2 L-dopaquinone + 2 H2O</text>
        <dbReference type="Rhea" id="RHEA:34287"/>
        <dbReference type="ChEBI" id="CHEBI:15377"/>
        <dbReference type="ChEBI" id="CHEBI:15379"/>
        <dbReference type="ChEBI" id="CHEBI:57504"/>
        <dbReference type="ChEBI" id="CHEBI:57924"/>
        <dbReference type="EC" id="1.14.18.1"/>
    </reaction>
</comment>
<proteinExistence type="inferred from homology"/>
<comment type="caution">
    <text evidence="9">The sequence shown here is derived from an EMBL/GenBank/DDBJ whole genome shotgun (WGS) entry which is preliminary data.</text>
</comment>
<evidence type="ECO:0000256" key="6">
    <source>
        <dbReference type="ARBA" id="ARBA00048233"/>
    </source>
</evidence>
<dbReference type="PANTHER" id="PTHR11474">
    <property type="entry name" value="TYROSINASE FAMILY MEMBER"/>
    <property type="match status" value="1"/>
</dbReference>
<keyword evidence="3" id="KW-0479">Metal-binding</keyword>
<name>A0A9N9ACS1_9GLOM</name>
<evidence type="ECO:0000259" key="8">
    <source>
        <dbReference type="PROSITE" id="PS00498"/>
    </source>
</evidence>
<accession>A0A9N9ACS1</accession>
<dbReference type="GO" id="GO:0046872">
    <property type="term" value="F:metal ion binding"/>
    <property type="evidence" value="ECO:0007669"/>
    <property type="project" value="UniProtKB-KW"/>
</dbReference>
<evidence type="ECO:0000256" key="5">
    <source>
        <dbReference type="ARBA" id="ARBA00023101"/>
    </source>
</evidence>
<reference evidence="9" key="1">
    <citation type="submission" date="2021-06" db="EMBL/GenBank/DDBJ databases">
        <authorList>
            <person name="Kallberg Y."/>
            <person name="Tangrot J."/>
            <person name="Rosling A."/>
        </authorList>
    </citation>
    <scope>NUCLEOTIDE SEQUENCE</scope>
    <source>
        <strain evidence="9">IN212</strain>
    </source>
</reference>
<evidence type="ECO:0000313" key="9">
    <source>
        <dbReference type="EMBL" id="CAG8528257.1"/>
    </source>
</evidence>
<dbReference type="AlphaFoldDB" id="A0A9N9ACS1"/>
<dbReference type="EMBL" id="CAJVPZ010003307">
    <property type="protein sequence ID" value="CAG8528257.1"/>
    <property type="molecule type" value="Genomic_DNA"/>
</dbReference>
<keyword evidence="10" id="KW-1185">Reference proteome</keyword>
<keyword evidence="4" id="KW-0186">Copper</keyword>
<dbReference type="PRINTS" id="PR00092">
    <property type="entry name" value="TYROSINASE"/>
</dbReference>
<dbReference type="SUPFAM" id="SSF48056">
    <property type="entry name" value="Di-copper centre-containing domain"/>
    <property type="match status" value="1"/>
</dbReference>
<dbReference type="InterPro" id="IPR050316">
    <property type="entry name" value="Tyrosinase/Hemocyanin"/>
</dbReference>
<evidence type="ECO:0000256" key="4">
    <source>
        <dbReference type="ARBA" id="ARBA00023008"/>
    </source>
</evidence>
<keyword evidence="5" id="KW-0470">Melanin biosynthesis</keyword>
<dbReference type="Pfam" id="PF00264">
    <property type="entry name" value="Tyrosinase"/>
    <property type="match status" value="1"/>
</dbReference>
<dbReference type="PROSITE" id="PS00498">
    <property type="entry name" value="TYROSINASE_2"/>
    <property type="match status" value="1"/>
</dbReference>
<dbReference type="OrthoDB" id="2329482at2759"/>
<evidence type="ECO:0000256" key="7">
    <source>
        <dbReference type="ARBA" id="ARBA00048881"/>
    </source>
</evidence>
<organism evidence="9 10">
    <name type="scientific">Racocetra fulgida</name>
    <dbReference type="NCBI Taxonomy" id="60492"/>
    <lineage>
        <taxon>Eukaryota</taxon>
        <taxon>Fungi</taxon>
        <taxon>Fungi incertae sedis</taxon>
        <taxon>Mucoromycota</taxon>
        <taxon>Glomeromycotina</taxon>
        <taxon>Glomeromycetes</taxon>
        <taxon>Diversisporales</taxon>
        <taxon>Gigasporaceae</taxon>
        <taxon>Racocetra</taxon>
    </lineage>
</organism>
<dbReference type="GO" id="GO:0042438">
    <property type="term" value="P:melanin biosynthetic process"/>
    <property type="evidence" value="ECO:0007669"/>
    <property type="project" value="UniProtKB-KW"/>
</dbReference>
<dbReference type="InterPro" id="IPR002227">
    <property type="entry name" value="Tyrosinase_Cu-bd"/>
</dbReference>
<comment type="similarity">
    <text evidence="1">Belongs to the tyrosinase family.</text>
</comment>
<comment type="catalytic activity">
    <reaction evidence="7">
        <text>L-tyrosine + O2 = L-dopaquinone + H2O</text>
        <dbReference type="Rhea" id="RHEA:18117"/>
        <dbReference type="ChEBI" id="CHEBI:15377"/>
        <dbReference type="ChEBI" id="CHEBI:15379"/>
        <dbReference type="ChEBI" id="CHEBI:57924"/>
        <dbReference type="ChEBI" id="CHEBI:58315"/>
        <dbReference type="EC" id="1.14.18.1"/>
    </reaction>
</comment>
<evidence type="ECO:0000313" key="10">
    <source>
        <dbReference type="Proteomes" id="UP000789396"/>
    </source>
</evidence>